<sequence>MGFSCVAICRMDCTDYMRCPCCCGQNAGTGDSAGKHGGLCGRGWADWNLPPPTRHMSRRCVY</sequence>
<accession>A0A8S5LEV3</accession>
<evidence type="ECO:0000313" key="1">
    <source>
        <dbReference type="EMBL" id="DAD68565.1"/>
    </source>
</evidence>
<name>A0A8S5LEV3_9CAUD</name>
<proteinExistence type="predicted"/>
<organism evidence="1">
    <name type="scientific">Siphoviridae sp. ct3CA7</name>
    <dbReference type="NCBI Taxonomy" id="2823561"/>
    <lineage>
        <taxon>Viruses</taxon>
        <taxon>Duplodnaviria</taxon>
        <taxon>Heunggongvirae</taxon>
        <taxon>Uroviricota</taxon>
        <taxon>Caudoviricetes</taxon>
    </lineage>
</organism>
<reference evidence="1" key="1">
    <citation type="journal article" date="2021" name="Proc. Natl. Acad. Sci. U.S.A.">
        <title>A Catalog of Tens of Thousands of Viruses from Human Metagenomes Reveals Hidden Associations with Chronic Diseases.</title>
        <authorList>
            <person name="Tisza M.J."/>
            <person name="Buck C.B."/>
        </authorList>
    </citation>
    <scope>NUCLEOTIDE SEQUENCE</scope>
    <source>
        <strain evidence="1">Ct3CA7</strain>
    </source>
</reference>
<dbReference type="EMBL" id="BK014704">
    <property type="protein sequence ID" value="DAD68565.1"/>
    <property type="molecule type" value="Genomic_DNA"/>
</dbReference>
<protein>
    <submittedName>
        <fullName evidence="1">CcmH protein</fullName>
    </submittedName>
</protein>